<dbReference type="InterPro" id="IPR006931">
    <property type="entry name" value="Calcipressin"/>
</dbReference>
<evidence type="ECO:0000256" key="2">
    <source>
        <dbReference type="SAM" id="MobiDB-lite"/>
    </source>
</evidence>
<reference evidence="3" key="1">
    <citation type="submission" date="2021-12" db="EMBL/GenBank/DDBJ databases">
        <title>Convergent genome expansion in fungi linked to evolution of root-endophyte symbiosis.</title>
        <authorList>
            <consortium name="DOE Joint Genome Institute"/>
            <person name="Ke Y.-H."/>
            <person name="Bonito G."/>
            <person name="Liao H.-L."/>
            <person name="Looney B."/>
            <person name="Rojas-Flechas A."/>
            <person name="Nash J."/>
            <person name="Hameed K."/>
            <person name="Schadt C."/>
            <person name="Martin F."/>
            <person name="Crous P.W."/>
            <person name="Miettinen O."/>
            <person name="Magnuson J.K."/>
            <person name="Labbe J."/>
            <person name="Jacobson D."/>
            <person name="Doktycz M.J."/>
            <person name="Veneault-Fourrey C."/>
            <person name="Kuo A."/>
            <person name="Mondo S."/>
            <person name="Calhoun S."/>
            <person name="Riley R."/>
            <person name="Ohm R."/>
            <person name="LaButti K."/>
            <person name="Andreopoulos B."/>
            <person name="Pangilinan J."/>
            <person name="Nolan M."/>
            <person name="Tritt A."/>
            <person name="Clum A."/>
            <person name="Lipzen A."/>
            <person name="Daum C."/>
            <person name="Barry K."/>
            <person name="Grigoriev I.V."/>
            <person name="Vilgalys R."/>
        </authorList>
    </citation>
    <scope>NUCLEOTIDE SEQUENCE</scope>
    <source>
        <strain evidence="3">PMI_201</strain>
    </source>
</reference>
<organism evidence="3 4">
    <name type="scientific">Talaromyces proteolyticus</name>
    <dbReference type="NCBI Taxonomy" id="1131652"/>
    <lineage>
        <taxon>Eukaryota</taxon>
        <taxon>Fungi</taxon>
        <taxon>Dikarya</taxon>
        <taxon>Ascomycota</taxon>
        <taxon>Pezizomycotina</taxon>
        <taxon>Eurotiomycetes</taxon>
        <taxon>Eurotiomycetidae</taxon>
        <taxon>Eurotiales</taxon>
        <taxon>Trichocomaceae</taxon>
        <taxon>Talaromyces</taxon>
        <taxon>Talaromyces sect. Bacilispori</taxon>
    </lineage>
</organism>
<accession>A0AAD4Q266</accession>
<dbReference type="FunFam" id="3.30.70.330:FF:000503">
    <property type="entry name" value="Calcineurin binding protein, putative"/>
    <property type="match status" value="1"/>
</dbReference>
<protein>
    <submittedName>
        <fullName evidence="3">Calcipressin</fullName>
    </submittedName>
</protein>
<proteinExistence type="inferred from homology"/>
<dbReference type="InterPro" id="IPR012677">
    <property type="entry name" value="Nucleotide-bd_a/b_plait_sf"/>
</dbReference>
<feature type="compositionally biased region" description="Polar residues" evidence="2">
    <location>
        <begin position="187"/>
        <end position="198"/>
    </location>
</feature>
<dbReference type="GO" id="GO:0019722">
    <property type="term" value="P:calcium-mediated signaling"/>
    <property type="evidence" value="ECO:0007669"/>
    <property type="project" value="InterPro"/>
</dbReference>
<feature type="region of interest" description="Disordered" evidence="2">
    <location>
        <begin position="142"/>
        <end position="161"/>
    </location>
</feature>
<dbReference type="SUPFAM" id="SSF54928">
    <property type="entry name" value="RNA-binding domain, RBD"/>
    <property type="match status" value="1"/>
</dbReference>
<dbReference type="GO" id="GO:0008597">
    <property type="term" value="F:calcium-dependent protein serine/threonine phosphatase regulator activity"/>
    <property type="evidence" value="ECO:0007669"/>
    <property type="project" value="TreeGrafter"/>
</dbReference>
<gene>
    <name evidence="3" type="ORF">BGW36DRAFT_396828</name>
</gene>
<dbReference type="Gene3D" id="3.30.70.330">
    <property type="match status" value="1"/>
</dbReference>
<dbReference type="GO" id="GO:0003676">
    <property type="term" value="F:nucleic acid binding"/>
    <property type="evidence" value="ECO:0007669"/>
    <property type="project" value="InterPro"/>
</dbReference>
<dbReference type="RefSeq" id="XP_046073762.1">
    <property type="nucleotide sequence ID" value="XM_046218225.1"/>
</dbReference>
<dbReference type="PANTHER" id="PTHR10300:SF14">
    <property type="entry name" value="PROTEIN SARAH"/>
    <property type="match status" value="1"/>
</dbReference>
<dbReference type="EMBL" id="JAJTJA010000005">
    <property type="protein sequence ID" value="KAH8699298.1"/>
    <property type="molecule type" value="Genomic_DNA"/>
</dbReference>
<evidence type="ECO:0000313" key="3">
    <source>
        <dbReference type="EMBL" id="KAH8699298.1"/>
    </source>
</evidence>
<feature type="compositionally biased region" description="Low complexity" evidence="2">
    <location>
        <begin position="1"/>
        <end position="28"/>
    </location>
</feature>
<feature type="region of interest" description="Disordered" evidence="2">
    <location>
        <begin position="1"/>
        <end position="34"/>
    </location>
</feature>
<dbReference type="Pfam" id="PF04847">
    <property type="entry name" value="Calcipressin"/>
    <property type="match status" value="1"/>
</dbReference>
<feature type="region of interest" description="Disordered" evidence="2">
    <location>
        <begin position="181"/>
        <end position="257"/>
    </location>
</feature>
<evidence type="ECO:0000313" key="4">
    <source>
        <dbReference type="Proteomes" id="UP001201262"/>
    </source>
</evidence>
<sequence length="294" mass="31367">MASSASTAPSAPAKSRPSLSIDLSNLPPLSQPSPPSNTLIITELHNILLFQPSSLAAIRQAITSIAQLNSFSPLPSFRRIVCSFLSTQDAVAVRQHLERTTTVFGEAGVRSRVYFGEHTPIESAEVAKRRKLLEAPHAQKLFFISPPPSPPHGWVMRKEDPPNKEVHATDLAEALSRLGTTGEAPGATQSEINSNNDRPPSPLSDKEQSPVVARMGSWPAGSGSSASAGRSRSSTLIYHPSDHGGSPNLPAVMVEDTSILGTDSDLDMIDPSPVDGESERKILAHTARPPVELM</sequence>
<dbReference type="AlphaFoldDB" id="A0AAD4Q266"/>
<dbReference type="Proteomes" id="UP001201262">
    <property type="component" value="Unassembled WGS sequence"/>
</dbReference>
<keyword evidence="4" id="KW-1185">Reference proteome</keyword>
<dbReference type="GeneID" id="70248512"/>
<dbReference type="GO" id="GO:0005737">
    <property type="term" value="C:cytoplasm"/>
    <property type="evidence" value="ECO:0007669"/>
    <property type="project" value="TreeGrafter"/>
</dbReference>
<dbReference type="PANTHER" id="PTHR10300">
    <property type="entry name" value="CALCIPRESSIN"/>
    <property type="match status" value="1"/>
</dbReference>
<comment type="caution">
    <text evidence="3">The sequence shown here is derived from an EMBL/GenBank/DDBJ whole genome shotgun (WGS) entry which is preliminary data.</text>
</comment>
<feature type="compositionally biased region" description="Low complexity" evidence="2">
    <location>
        <begin position="220"/>
        <end position="234"/>
    </location>
</feature>
<name>A0AAD4Q266_9EURO</name>
<dbReference type="InterPro" id="IPR035979">
    <property type="entry name" value="RBD_domain_sf"/>
</dbReference>
<comment type="similarity">
    <text evidence="1">Belongs to the RCAN family.</text>
</comment>
<dbReference type="GO" id="GO:0005634">
    <property type="term" value="C:nucleus"/>
    <property type="evidence" value="ECO:0007669"/>
    <property type="project" value="TreeGrafter"/>
</dbReference>
<evidence type="ECO:0000256" key="1">
    <source>
        <dbReference type="ARBA" id="ARBA00008209"/>
    </source>
</evidence>